<dbReference type="InterPro" id="IPR012833">
    <property type="entry name" value="NrdD"/>
</dbReference>
<evidence type="ECO:0000313" key="5">
    <source>
        <dbReference type="EMBL" id="WNO47485.1"/>
    </source>
</evidence>
<dbReference type="EC" id="1.17.4.2" evidence="5"/>
<dbReference type="NCBIfam" id="TIGR02487">
    <property type="entry name" value="NrdD"/>
    <property type="match status" value="1"/>
</dbReference>
<feature type="domain" description="ATP-cone" evidence="4">
    <location>
        <begin position="2"/>
        <end position="91"/>
    </location>
</feature>
<dbReference type="InterPro" id="IPR005144">
    <property type="entry name" value="ATP-cone_dom"/>
</dbReference>
<dbReference type="GO" id="GO:0006260">
    <property type="term" value="P:DNA replication"/>
    <property type="evidence" value="ECO:0007669"/>
    <property type="project" value="InterPro"/>
</dbReference>
<organism evidence="5">
    <name type="scientific">Staphylococcus phage vB_VibM_10AMN12</name>
    <dbReference type="NCBI Taxonomy" id="3076785"/>
    <lineage>
        <taxon>Viruses</taxon>
        <taxon>Duplodnaviria</taxon>
        <taxon>Heunggongvirae</taxon>
        <taxon>Uroviricota</taxon>
        <taxon>Caudoviricetes</taxon>
    </lineage>
</organism>
<proteinExistence type="predicted"/>
<reference evidence="5" key="1">
    <citation type="submission" date="2023-08" db="EMBL/GenBank/DDBJ databases">
        <authorList>
            <person name="Nazir A."/>
        </authorList>
    </citation>
    <scope>NUCLEOTIDE SEQUENCE</scope>
</reference>
<dbReference type="GO" id="GO:0009265">
    <property type="term" value="P:2'-deoxyribonucleotide biosynthetic process"/>
    <property type="evidence" value="ECO:0007669"/>
    <property type="project" value="TreeGrafter"/>
</dbReference>
<dbReference type="PANTHER" id="PTHR21075:SF0">
    <property type="entry name" value="ANAEROBIC RIBONUCLEOSIDE-TRIPHOSPHATE REDUCTASE"/>
    <property type="match status" value="1"/>
</dbReference>
<dbReference type="EMBL" id="OR481006">
    <property type="protein sequence ID" value="WNO47485.1"/>
    <property type="molecule type" value="Genomic_DNA"/>
</dbReference>
<evidence type="ECO:0000256" key="1">
    <source>
        <dbReference type="ARBA" id="ARBA00022741"/>
    </source>
</evidence>
<dbReference type="SUPFAM" id="SSF51998">
    <property type="entry name" value="PFL-like glycyl radical enzymes"/>
    <property type="match status" value="1"/>
</dbReference>
<dbReference type="GO" id="GO:0008998">
    <property type="term" value="F:ribonucleoside-triphosphate reductase (thioredoxin) activity"/>
    <property type="evidence" value="ECO:0007669"/>
    <property type="project" value="UniProtKB-EC"/>
</dbReference>
<dbReference type="Gene3D" id="3.20.70.20">
    <property type="match status" value="1"/>
</dbReference>
<keyword evidence="5" id="KW-0560">Oxidoreductase</keyword>
<keyword evidence="2 3" id="KW-0067">ATP-binding</keyword>
<keyword evidence="1 3" id="KW-0547">Nucleotide-binding</keyword>
<accession>A0AA96R2M6</accession>
<evidence type="ECO:0000259" key="4">
    <source>
        <dbReference type="PROSITE" id="PS51161"/>
    </source>
</evidence>
<dbReference type="Pfam" id="PF13597">
    <property type="entry name" value="NRDD"/>
    <property type="match status" value="1"/>
</dbReference>
<evidence type="ECO:0000256" key="2">
    <source>
        <dbReference type="ARBA" id="ARBA00022840"/>
    </source>
</evidence>
<evidence type="ECO:0000256" key="3">
    <source>
        <dbReference type="PROSITE-ProRule" id="PRU00492"/>
    </source>
</evidence>
<dbReference type="PANTHER" id="PTHR21075">
    <property type="entry name" value="ANAEROBIC RIBONUCLEOSIDE-TRIPHOSPHATE REDUCTASE"/>
    <property type="match status" value="1"/>
</dbReference>
<dbReference type="PROSITE" id="PS51161">
    <property type="entry name" value="ATP_CONE"/>
    <property type="match status" value="1"/>
</dbReference>
<dbReference type="Pfam" id="PF03477">
    <property type="entry name" value="ATP-cone"/>
    <property type="match status" value="1"/>
</dbReference>
<name>A0AA96R2M6_9CAUD</name>
<protein>
    <submittedName>
        <fullName evidence="5">Ribonucleotide reductase of class III (Anaerobic), large subunit</fullName>
        <ecNumber evidence="5">1.17.4.2</ecNumber>
    </submittedName>
</protein>
<sequence>MLKVVKKNGEKELFDFSKVVSAVNKSAKRCNKELNENQFLELESFTKDSLRDCNYIKVSDLHEKVEQGLSLIDEDIAKSYKEYRNYKTDFVNLLDSIYNKTKETLYVGDKENSNFESTLVSTKGSLVKGYLAKELYKKFYLTEEEKIAMDTGFIYQHDQRDLIFNGINCCLFDMANVLNGGFEMSNLKYKEPSGILSALQVIGDVTLATSSQGFGGFTIPEIDTIAVKYMKKSVDKYKQEANEFGVNDKDKYIMSHLKSDLRQGIQSLEMKLNSIPSSRGDFAFTTLSFGALSEDEEDRKLQKLFCETLLNIRMQGNGEGEPVVFPKLVFLFLKEQYDKYEDYRDLFNSAIKCSSKALYPDYLAVDTQGQVAEYYKASGKIVSPMGCRAYLSDFKGENGESVFTSRANIGAVSLNLPLIWKESEGKTFYQDLDYYLEMIRSLHKNRYETIANTKCSSNPMAFCQGGLYKGNKSPNEKIGYDIVKSFTASFGVTALNELNVLVEGRQLHESDQVFVNEVMDYLNNKVEQFKSEDGYLYAIYFTPAESLCGTQLQQFRKRFGVTKGVSDREYFSNGFHTHVSADITPFEKQDLEYKLFHKGNGGHIQYCKYNNPENLEAIKSTVLRAMDYGFYEGVNFDLVICEDCGHRPSQEVNECPKCGSKSIMSLSRACGYISYKKIHGDTRFNDAKLAEINDRVSM</sequence>
<dbReference type="GO" id="GO:0004748">
    <property type="term" value="F:ribonucleoside-diphosphate reductase activity, thioredoxin disulfide as acceptor"/>
    <property type="evidence" value="ECO:0007669"/>
    <property type="project" value="TreeGrafter"/>
</dbReference>
<dbReference type="GO" id="GO:0005524">
    <property type="term" value="F:ATP binding"/>
    <property type="evidence" value="ECO:0007669"/>
    <property type="project" value="UniProtKB-UniRule"/>
</dbReference>